<name>R7W5N7_AEGTA</name>
<evidence type="ECO:0000256" key="3">
    <source>
        <dbReference type="ARBA" id="ARBA00023127"/>
    </source>
</evidence>
<feature type="domain" description="Cyclin-like" evidence="6">
    <location>
        <begin position="239"/>
        <end position="326"/>
    </location>
</feature>
<keyword evidence="4" id="KW-0131">Cell cycle</keyword>
<reference evidence="8" key="1">
    <citation type="submission" date="2015-06" db="UniProtKB">
        <authorList>
            <consortium name="EnsemblPlants"/>
        </authorList>
    </citation>
    <scope>IDENTIFICATION</scope>
</reference>
<evidence type="ECO:0000256" key="2">
    <source>
        <dbReference type="ARBA" id="ARBA00022618"/>
    </source>
</evidence>
<keyword evidence="2" id="KW-0132">Cell division</keyword>
<protein>
    <submittedName>
        <fullName evidence="8">Cyclin-B1-1</fullName>
    </submittedName>
</protein>
<dbReference type="GO" id="GO:0044772">
    <property type="term" value="P:mitotic cell cycle phase transition"/>
    <property type="evidence" value="ECO:0007669"/>
    <property type="project" value="InterPro"/>
</dbReference>
<dbReference type="GO" id="GO:0016538">
    <property type="term" value="F:cyclin-dependent protein serine/threonine kinase regulator activity"/>
    <property type="evidence" value="ECO:0007669"/>
    <property type="project" value="InterPro"/>
</dbReference>
<sequence>MGKIIQPPLLLYNFVDLSGIFSAVWNQHIYLRISRLWYQRGGFDDDPVKSIHMVMTDEKGNHANETVPNEVIDMFVDTLNERNLYKRARIYVRQWKAPIQDIDKVDGDNQLAFMDYVNDLYKFYKVAEVIFPVPLQNERRPRDYIHSQVHLNSKMRAILVDWIIEVHDMFDLMPETLYLIVYIIDRYLTKQLVLRRELQLVRDLVWITDNAYSRRQILRMEKAILNRLGWNLTVPTPYVFLARFAMAASSYNLNNYKEMMNMVSLFAELALMQYALVPSKPSMVAAAAVYAVRLTLKKTDPWTHTLKHYTGFTESQLIYSAKMLVTAHSTAPQSKLQVVYKKYCSKKLGRVALRPPAINFK</sequence>
<dbReference type="PIRSF" id="PIRSF001771">
    <property type="entry name" value="Cyclin_A_B_D_E"/>
    <property type="match status" value="1"/>
</dbReference>
<dbReference type="Gene3D" id="1.10.472.10">
    <property type="entry name" value="Cyclin-like"/>
    <property type="match status" value="3"/>
</dbReference>
<dbReference type="GO" id="GO:0051301">
    <property type="term" value="P:cell division"/>
    <property type="evidence" value="ECO:0007669"/>
    <property type="project" value="UniProtKB-KW"/>
</dbReference>
<proteinExistence type="inferred from homology"/>
<accession>R7W5N7</accession>
<keyword evidence="3 5" id="KW-0195">Cyclin</keyword>
<dbReference type="SMART" id="SM00385">
    <property type="entry name" value="CYCLIN"/>
    <property type="match status" value="2"/>
</dbReference>
<dbReference type="SMART" id="SM01332">
    <property type="entry name" value="Cyclin_C"/>
    <property type="match status" value="1"/>
</dbReference>
<evidence type="ECO:0000259" key="7">
    <source>
        <dbReference type="SMART" id="SM01332"/>
    </source>
</evidence>
<dbReference type="InterPro" id="IPR039361">
    <property type="entry name" value="Cyclin"/>
</dbReference>
<dbReference type="InterPro" id="IPR004367">
    <property type="entry name" value="Cyclin_C-dom"/>
</dbReference>
<feature type="domain" description="Cyclin C-terminal" evidence="7">
    <location>
        <begin position="235"/>
        <end position="357"/>
    </location>
</feature>
<dbReference type="InterPro" id="IPR036915">
    <property type="entry name" value="Cyclin-like_sf"/>
</dbReference>
<organism evidence="8">
    <name type="scientific">Aegilops tauschii</name>
    <name type="common">Tausch's goatgrass</name>
    <name type="synonym">Aegilops squarrosa</name>
    <dbReference type="NCBI Taxonomy" id="37682"/>
    <lineage>
        <taxon>Eukaryota</taxon>
        <taxon>Viridiplantae</taxon>
        <taxon>Streptophyta</taxon>
        <taxon>Embryophyta</taxon>
        <taxon>Tracheophyta</taxon>
        <taxon>Spermatophyta</taxon>
        <taxon>Magnoliopsida</taxon>
        <taxon>Liliopsida</taxon>
        <taxon>Poales</taxon>
        <taxon>Poaceae</taxon>
        <taxon>BOP clade</taxon>
        <taxon>Pooideae</taxon>
        <taxon>Triticodae</taxon>
        <taxon>Triticeae</taxon>
        <taxon>Triticinae</taxon>
        <taxon>Aegilops</taxon>
    </lineage>
</organism>
<dbReference type="AlphaFoldDB" id="R7W5N7"/>
<evidence type="ECO:0000256" key="5">
    <source>
        <dbReference type="RuleBase" id="RU000383"/>
    </source>
</evidence>
<evidence type="ECO:0000259" key="6">
    <source>
        <dbReference type="SMART" id="SM00385"/>
    </source>
</evidence>
<feature type="domain" description="Cyclin-like" evidence="6">
    <location>
        <begin position="161"/>
        <end position="226"/>
    </location>
</feature>
<comment type="similarity">
    <text evidence="1">Belongs to the cyclin family. Cyclin AB subfamily.</text>
</comment>
<dbReference type="SUPFAM" id="SSF47954">
    <property type="entry name" value="Cyclin-like"/>
    <property type="match status" value="2"/>
</dbReference>
<evidence type="ECO:0000256" key="4">
    <source>
        <dbReference type="ARBA" id="ARBA00023306"/>
    </source>
</evidence>
<dbReference type="PANTHER" id="PTHR10177">
    <property type="entry name" value="CYCLINS"/>
    <property type="match status" value="1"/>
</dbReference>
<evidence type="ECO:0000256" key="1">
    <source>
        <dbReference type="ARBA" id="ARBA00006955"/>
    </source>
</evidence>
<dbReference type="InterPro" id="IPR046965">
    <property type="entry name" value="Cyclin_A/B-like"/>
</dbReference>
<dbReference type="Pfam" id="PF00134">
    <property type="entry name" value="Cyclin_N"/>
    <property type="match status" value="1"/>
</dbReference>
<dbReference type="EnsemblPlants" id="EMT02766">
    <property type="protein sequence ID" value="EMT02766"/>
    <property type="gene ID" value="F775_13993"/>
</dbReference>
<dbReference type="InterPro" id="IPR013763">
    <property type="entry name" value="Cyclin-like_dom"/>
</dbReference>
<dbReference type="Pfam" id="PF02984">
    <property type="entry name" value="Cyclin_C"/>
    <property type="match status" value="1"/>
</dbReference>
<dbReference type="InterPro" id="IPR006671">
    <property type="entry name" value="Cyclin_N"/>
</dbReference>
<evidence type="ECO:0000313" key="8">
    <source>
        <dbReference type="EnsemblPlants" id="EMT02766"/>
    </source>
</evidence>